<evidence type="ECO:0000256" key="1">
    <source>
        <dbReference type="SAM" id="MobiDB-lite"/>
    </source>
</evidence>
<dbReference type="AlphaFoldDB" id="A0A7W2IEY8"/>
<feature type="region of interest" description="Disordered" evidence="1">
    <location>
        <begin position="1"/>
        <end position="47"/>
    </location>
</feature>
<evidence type="ECO:0000313" key="3">
    <source>
        <dbReference type="Proteomes" id="UP001058403"/>
    </source>
</evidence>
<organism evidence="2 3">
    <name type="scientific">Bacteroides fragilis</name>
    <dbReference type="NCBI Taxonomy" id="817"/>
    <lineage>
        <taxon>Bacteria</taxon>
        <taxon>Pseudomonadati</taxon>
        <taxon>Bacteroidota</taxon>
        <taxon>Bacteroidia</taxon>
        <taxon>Bacteroidales</taxon>
        <taxon>Bacteroidaceae</taxon>
        <taxon>Bacteroides</taxon>
    </lineage>
</organism>
<dbReference type="RefSeq" id="WP_153257575.1">
    <property type="nucleotide sequence ID" value="NZ_BAABYZ010000001.1"/>
</dbReference>
<dbReference type="Proteomes" id="UP001058403">
    <property type="component" value="Chromosome"/>
</dbReference>
<feature type="compositionally biased region" description="Basic and acidic residues" evidence="1">
    <location>
        <begin position="1"/>
        <end position="25"/>
    </location>
</feature>
<gene>
    <name evidence="2" type="ORF">NXW39_13265</name>
</gene>
<name>A0A7W2IEY8_BACFG</name>
<evidence type="ECO:0000313" key="2">
    <source>
        <dbReference type="EMBL" id="UVO88345.1"/>
    </source>
</evidence>
<protein>
    <submittedName>
        <fullName evidence="2">Uncharacterized protein</fullName>
    </submittedName>
</protein>
<dbReference type="EMBL" id="CP103070">
    <property type="protein sequence ID" value="UVO88345.1"/>
    <property type="molecule type" value="Genomic_DNA"/>
</dbReference>
<accession>A0A7W2IEY8</accession>
<reference evidence="2" key="1">
    <citation type="submission" date="2022-08" db="EMBL/GenBank/DDBJ databases">
        <title>Genome Sequencing of Bacteroides fragilis Group Isolates with Nanopore Technology.</title>
        <authorList>
            <person name="Tisza M.J."/>
            <person name="Smith D."/>
            <person name="Dekker J.P."/>
        </authorList>
    </citation>
    <scope>NUCLEOTIDE SEQUENCE</scope>
    <source>
        <strain evidence="2">BFG-49</strain>
    </source>
</reference>
<sequence length="47" mass="5337">MNEERLTMDNEGMQRDVAEEDDGRKQSPAALRDNFKKKGCSHTGLKV</sequence>
<proteinExistence type="predicted"/>